<sequence length="404" mass="44713">MKTKHIIATALTGLMPLTAIAEETSSPTTGDILRSINMFTPEEGDPAYKQKAYEKLGTEWALDMAYGYWGTNNAMPGTNGKNNYFLLHGQLNQRLIEDDKNGGTWLRFEISGSVALDATTRREEGEFIGGFGTINDVHGDIFGPNKFIIPELAIMHYFAGQRACLIAGMVNLTNYFDAVSIANDSFSGFTNTGFMNSTILPLVDSNLGAVLQVELNHSNYIMAAVSRTDCESGYNPFDTHGSGYCIVGEWGHIIDDGKLVLRLNPFFQSIEQQTETGTKARNNAGLVASVEYTPCDYVTLFTRAGFSAKQELGNGAEFSVGANVKLIPSREDDFFGIAWGVYKGQNSQEEPTAHNRESTLELMYSLQINDYVKVVPHFQYIHNPSYRDDCRDETIFGIQTVFSF</sequence>
<evidence type="ECO:0000313" key="4">
    <source>
        <dbReference type="Proteomes" id="UP000823964"/>
    </source>
</evidence>
<keyword evidence="2" id="KW-0732">Signal</keyword>
<dbReference type="Gene3D" id="2.40.160.180">
    <property type="entry name" value="Carbohydrate-selective porin OprB"/>
    <property type="match status" value="1"/>
</dbReference>
<dbReference type="GO" id="GO:0015288">
    <property type="term" value="F:porin activity"/>
    <property type="evidence" value="ECO:0007669"/>
    <property type="project" value="InterPro"/>
</dbReference>
<dbReference type="Pfam" id="PF04966">
    <property type="entry name" value="OprB"/>
    <property type="match status" value="1"/>
</dbReference>
<protein>
    <submittedName>
        <fullName evidence="3">Carbohydrate porin</fullName>
    </submittedName>
</protein>
<dbReference type="GO" id="GO:0008643">
    <property type="term" value="P:carbohydrate transport"/>
    <property type="evidence" value="ECO:0007669"/>
    <property type="project" value="InterPro"/>
</dbReference>
<accession>A0A9D2AI25</accession>
<dbReference type="Proteomes" id="UP000823964">
    <property type="component" value="Unassembled WGS sequence"/>
</dbReference>
<dbReference type="EMBL" id="DXFQ01000095">
    <property type="protein sequence ID" value="HIX20016.1"/>
    <property type="molecule type" value="Genomic_DNA"/>
</dbReference>
<reference evidence="3" key="2">
    <citation type="submission" date="2021-04" db="EMBL/GenBank/DDBJ databases">
        <authorList>
            <person name="Gilroy R."/>
        </authorList>
    </citation>
    <scope>NUCLEOTIDE SEQUENCE</scope>
    <source>
        <strain evidence="3">14975</strain>
    </source>
</reference>
<feature type="signal peptide" evidence="2">
    <location>
        <begin position="1"/>
        <end position="21"/>
    </location>
</feature>
<comment type="similarity">
    <text evidence="1 2">Belongs to the OprB family.</text>
</comment>
<evidence type="ECO:0000313" key="3">
    <source>
        <dbReference type="EMBL" id="HIX20016.1"/>
    </source>
</evidence>
<name>A0A9D2AI25_9BACT</name>
<reference evidence="3" key="1">
    <citation type="journal article" date="2021" name="PeerJ">
        <title>Extensive microbial diversity within the chicken gut microbiome revealed by metagenomics and culture.</title>
        <authorList>
            <person name="Gilroy R."/>
            <person name="Ravi A."/>
            <person name="Getino M."/>
            <person name="Pursley I."/>
            <person name="Horton D.L."/>
            <person name="Alikhan N.F."/>
            <person name="Baker D."/>
            <person name="Gharbi K."/>
            <person name="Hall N."/>
            <person name="Watson M."/>
            <person name="Adriaenssens E.M."/>
            <person name="Foster-Nyarko E."/>
            <person name="Jarju S."/>
            <person name="Secka A."/>
            <person name="Antonio M."/>
            <person name="Oren A."/>
            <person name="Chaudhuri R.R."/>
            <person name="La Ragione R."/>
            <person name="Hildebrand F."/>
            <person name="Pallen M.J."/>
        </authorList>
    </citation>
    <scope>NUCLEOTIDE SEQUENCE</scope>
    <source>
        <strain evidence="3">14975</strain>
    </source>
</reference>
<feature type="chain" id="PRO_5039756122" evidence="2">
    <location>
        <begin position="22"/>
        <end position="404"/>
    </location>
</feature>
<gene>
    <name evidence="3" type="ORF">H9862_05365</name>
</gene>
<dbReference type="AlphaFoldDB" id="A0A9D2AI25"/>
<evidence type="ECO:0000256" key="2">
    <source>
        <dbReference type="RuleBase" id="RU363072"/>
    </source>
</evidence>
<dbReference type="InterPro" id="IPR038673">
    <property type="entry name" value="OprB_sf"/>
</dbReference>
<proteinExistence type="inferred from homology"/>
<organism evidence="3 4">
    <name type="scientific">Candidatus Akkermansia intestinigallinarum</name>
    <dbReference type="NCBI Taxonomy" id="2838431"/>
    <lineage>
        <taxon>Bacteria</taxon>
        <taxon>Pseudomonadati</taxon>
        <taxon>Verrucomicrobiota</taxon>
        <taxon>Verrucomicrobiia</taxon>
        <taxon>Verrucomicrobiales</taxon>
        <taxon>Akkermansiaceae</taxon>
        <taxon>Akkermansia</taxon>
    </lineage>
</organism>
<dbReference type="GO" id="GO:0016020">
    <property type="term" value="C:membrane"/>
    <property type="evidence" value="ECO:0007669"/>
    <property type="project" value="InterPro"/>
</dbReference>
<comment type="caution">
    <text evidence="3">The sequence shown here is derived from an EMBL/GenBank/DDBJ whole genome shotgun (WGS) entry which is preliminary data.</text>
</comment>
<evidence type="ECO:0000256" key="1">
    <source>
        <dbReference type="ARBA" id="ARBA00008769"/>
    </source>
</evidence>
<dbReference type="InterPro" id="IPR007049">
    <property type="entry name" value="Carb-sel_porin_OprB"/>
</dbReference>